<dbReference type="SUPFAM" id="SSF53927">
    <property type="entry name" value="Cytidine deaminase-like"/>
    <property type="match status" value="1"/>
</dbReference>
<dbReference type="InterPro" id="IPR016192">
    <property type="entry name" value="APOBEC/CMP_deaminase_Zn-bd"/>
</dbReference>
<comment type="similarity">
    <text evidence="5 12">In the C-terminal section; belongs to the HTP reductase family.</text>
</comment>
<evidence type="ECO:0000256" key="13">
    <source>
        <dbReference type="PIRSR" id="PIRSR006769-1"/>
    </source>
</evidence>
<keyword evidence="10 12" id="KW-0560">Oxidoreductase</keyword>
<dbReference type="CDD" id="cd01284">
    <property type="entry name" value="Riboflavin_deaminase-reductase"/>
    <property type="match status" value="1"/>
</dbReference>
<dbReference type="EC" id="3.5.4.26" evidence="12"/>
<dbReference type="Gene3D" id="3.40.430.10">
    <property type="entry name" value="Dihydrofolate Reductase, subunit A"/>
    <property type="match status" value="1"/>
</dbReference>
<evidence type="ECO:0000256" key="4">
    <source>
        <dbReference type="ARBA" id="ARBA00005259"/>
    </source>
</evidence>
<feature type="binding site" evidence="14">
    <location>
        <begin position="289"/>
        <end position="295"/>
    </location>
    <ligand>
        <name>NADP(+)</name>
        <dbReference type="ChEBI" id="CHEBI:58349"/>
    </ligand>
</feature>
<evidence type="ECO:0000313" key="17">
    <source>
        <dbReference type="EMBL" id="STX28610.1"/>
    </source>
</evidence>
<dbReference type="GO" id="GO:0009231">
    <property type="term" value="P:riboflavin biosynthetic process"/>
    <property type="evidence" value="ECO:0007669"/>
    <property type="project" value="UniProtKB-UniPathway"/>
</dbReference>
<comment type="pathway">
    <text evidence="2 12">Cofactor biosynthesis; riboflavin biosynthesis; 5-amino-6-(D-ribitylamino)uracil from GTP: step 2/4.</text>
</comment>
<feature type="binding site" evidence="15">
    <location>
        <position position="74"/>
    </location>
    <ligand>
        <name>Zn(2+)</name>
        <dbReference type="ChEBI" id="CHEBI:29105"/>
        <note>catalytic</note>
    </ligand>
</feature>
<dbReference type="InterPro" id="IPR016193">
    <property type="entry name" value="Cytidine_deaminase-like"/>
</dbReference>
<dbReference type="PANTHER" id="PTHR38011:SF7">
    <property type="entry name" value="2,5-DIAMINO-6-RIBOSYLAMINO-4(3H)-PYRIMIDINONE 5'-PHOSPHATE REDUCTASE"/>
    <property type="match status" value="1"/>
</dbReference>
<dbReference type="PROSITE" id="PS51747">
    <property type="entry name" value="CYT_DCMP_DEAMINASES_2"/>
    <property type="match status" value="1"/>
</dbReference>
<evidence type="ECO:0000256" key="3">
    <source>
        <dbReference type="ARBA" id="ARBA00004910"/>
    </source>
</evidence>
<comment type="pathway">
    <text evidence="3 12">Cofactor biosynthesis; riboflavin biosynthesis; 5-amino-6-(D-ribitylamino)uracil from GTP: step 3/4.</text>
</comment>
<name>A0A378I1L7_9GAMM</name>
<dbReference type="RefSeq" id="WP_115302341.1">
    <property type="nucleotide sequence ID" value="NZ_CAAAHO010000001.1"/>
</dbReference>
<dbReference type="Proteomes" id="UP000254968">
    <property type="component" value="Unassembled WGS sequence"/>
</dbReference>
<dbReference type="UniPathway" id="UPA00275">
    <property type="reaction ID" value="UER00401"/>
</dbReference>
<feature type="binding site" evidence="14">
    <location>
        <position position="199"/>
    </location>
    <ligand>
        <name>NADP(+)</name>
        <dbReference type="ChEBI" id="CHEBI:58349"/>
    </ligand>
</feature>
<dbReference type="Gene3D" id="3.40.140.10">
    <property type="entry name" value="Cytidine Deaminase, domain 2"/>
    <property type="match status" value="1"/>
</dbReference>
<keyword evidence="9 12" id="KW-0521">NADP</keyword>
<feature type="binding site" evidence="15">
    <location>
        <position position="49"/>
    </location>
    <ligand>
        <name>Zn(2+)</name>
        <dbReference type="ChEBI" id="CHEBI:29105"/>
        <note>catalytic</note>
    </ligand>
</feature>
<feature type="domain" description="CMP/dCMP-type deaminase" evidence="16">
    <location>
        <begin position="1"/>
        <end position="122"/>
    </location>
</feature>
<dbReference type="InterPro" id="IPR050765">
    <property type="entry name" value="Riboflavin_Biosynth_HTPR"/>
</dbReference>
<dbReference type="GO" id="GO:0008835">
    <property type="term" value="F:diaminohydroxyphosphoribosylaminopyrimidine deaminase activity"/>
    <property type="evidence" value="ECO:0007669"/>
    <property type="project" value="UniProtKB-EC"/>
</dbReference>
<evidence type="ECO:0000256" key="14">
    <source>
        <dbReference type="PIRSR" id="PIRSR006769-2"/>
    </source>
</evidence>
<keyword evidence="6 12" id="KW-0686">Riboflavin biosynthesis</keyword>
<feature type="binding site" evidence="14">
    <location>
        <position position="183"/>
    </location>
    <ligand>
        <name>substrate</name>
    </ligand>
</feature>
<dbReference type="InterPro" id="IPR004794">
    <property type="entry name" value="Eubact_RibD"/>
</dbReference>
<evidence type="ECO:0000256" key="15">
    <source>
        <dbReference type="PIRSR" id="PIRSR006769-3"/>
    </source>
</evidence>
<dbReference type="NCBIfam" id="TIGR00326">
    <property type="entry name" value="eubact_ribD"/>
    <property type="match status" value="1"/>
</dbReference>
<keyword evidence="8 12" id="KW-0862">Zinc</keyword>
<evidence type="ECO:0000256" key="6">
    <source>
        <dbReference type="ARBA" id="ARBA00022619"/>
    </source>
</evidence>
<evidence type="ECO:0000256" key="7">
    <source>
        <dbReference type="ARBA" id="ARBA00022723"/>
    </source>
</evidence>
<reference evidence="17 18" key="1">
    <citation type="submission" date="2018-06" db="EMBL/GenBank/DDBJ databases">
        <authorList>
            <consortium name="Pathogen Informatics"/>
            <person name="Doyle S."/>
        </authorList>
    </citation>
    <scope>NUCLEOTIDE SEQUENCE [LARGE SCALE GENOMIC DNA]</scope>
    <source>
        <strain evidence="17 18">NCTC13315</strain>
    </source>
</reference>
<feature type="binding site" evidence="14">
    <location>
        <position position="203"/>
    </location>
    <ligand>
        <name>substrate</name>
    </ligand>
</feature>
<gene>
    <name evidence="17" type="primary">ribD</name>
    <name evidence="17" type="ORF">NCTC13315_01141</name>
</gene>
<evidence type="ECO:0000256" key="2">
    <source>
        <dbReference type="ARBA" id="ARBA00004882"/>
    </source>
</evidence>
<feature type="binding site" evidence="14">
    <location>
        <position position="195"/>
    </location>
    <ligand>
        <name>NADP(+)</name>
        <dbReference type="ChEBI" id="CHEBI:58349"/>
    </ligand>
</feature>
<evidence type="ECO:0000259" key="16">
    <source>
        <dbReference type="PROSITE" id="PS51747"/>
    </source>
</evidence>
<evidence type="ECO:0000256" key="1">
    <source>
        <dbReference type="ARBA" id="ARBA00002151"/>
    </source>
</evidence>
<dbReference type="SUPFAM" id="SSF53597">
    <property type="entry name" value="Dihydrofolate reductase-like"/>
    <property type="match status" value="1"/>
</dbReference>
<evidence type="ECO:0000256" key="11">
    <source>
        <dbReference type="ARBA" id="ARBA00023268"/>
    </source>
</evidence>
<feature type="active site" description="Proton donor" evidence="13">
    <location>
        <position position="51"/>
    </location>
</feature>
<dbReference type="PIRSF" id="PIRSF006769">
    <property type="entry name" value="RibD"/>
    <property type="match status" value="1"/>
</dbReference>
<feature type="binding site" evidence="14">
    <location>
        <position position="221"/>
    </location>
    <ligand>
        <name>NADP(+)</name>
        <dbReference type="ChEBI" id="CHEBI:58349"/>
    </ligand>
</feature>
<evidence type="ECO:0000256" key="5">
    <source>
        <dbReference type="ARBA" id="ARBA00007417"/>
    </source>
</evidence>
<sequence length="356" mass="39920">MHKEFMIAALKQAWLGRGVCAPNPSVGAVAVHDNQIIASAWHQGAGKAHAEQSLLQQLPANLDNVTLYVTLEPCNHWGRTPPCVAEIINSKINRVVFGFRDPNPVVAANDTPQILKAAKISVEHFPLPEIDEFYQSYFFWTKTKRPWVTAKIAQTFDGKIAGPQGMRVSLSNKMCWEFTHQQRSYTDVILTTARTIRHDNPALNVRLHEVYTSKPIAIIDSQLALTADKQIFTTAKYCHIYHDECVAVKQPIPNCTYHAMPSRNGQLDLDAVISKLGELGYHDVWVEAGGALFSALHQQSLVQKTYVYLVPNLLGDEAISAYQGDNFFIYPHRVSWLAQKDNVIACLLWEKACLLD</sequence>
<evidence type="ECO:0000256" key="8">
    <source>
        <dbReference type="ARBA" id="ARBA00022833"/>
    </source>
</evidence>
<dbReference type="AlphaFoldDB" id="A0A378I1L7"/>
<keyword evidence="7 12" id="KW-0479">Metal-binding</keyword>
<evidence type="ECO:0000313" key="18">
    <source>
        <dbReference type="Proteomes" id="UP000254968"/>
    </source>
</evidence>
<dbReference type="PANTHER" id="PTHR38011">
    <property type="entry name" value="DIHYDROFOLATE REDUCTASE FAMILY PROTEIN (AFU_ORTHOLOGUE AFUA_8G06820)"/>
    <property type="match status" value="1"/>
</dbReference>
<dbReference type="InterPro" id="IPR002125">
    <property type="entry name" value="CMP_dCMP_dom"/>
</dbReference>
<comment type="function">
    <text evidence="1 12">Converts 2,5-diamino-6-(ribosylamino)-4(3h)-pyrimidinone 5'-phosphate into 5-amino-6-(ribosylamino)-2,4(1h,3h)-pyrimidinedione 5'-phosphate.</text>
</comment>
<keyword evidence="12" id="KW-0378">Hydrolase</keyword>
<dbReference type="Pfam" id="PF01872">
    <property type="entry name" value="RibD_C"/>
    <property type="match status" value="1"/>
</dbReference>
<protein>
    <recommendedName>
        <fullName evidence="12">Riboflavin biosynthesis protein RibD</fullName>
    </recommendedName>
    <domain>
        <recommendedName>
            <fullName evidence="12">Diaminohydroxyphosphoribosylaminopyrimidine deaminase</fullName>
            <shortName evidence="12">DRAP deaminase</shortName>
            <ecNumber evidence="12">3.5.4.26</ecNumber>
        </recommendedName>
        <alternativeName>
            <fullName evidence="12">Riboflavin-specific deaminase</fullName>
        </alternativeName>
    </domain>
    <domain>
        <recommendedName>
            <fullName evidence="12">5-amino-6-(5-phosphoribosylamino)uracil reductase</fullName>
            <ecNumber evidence="12">1.1.1.193</ecNumber>
        </recommendedName>
        <alternativeName>
            <fullName evidence="12">HTP reductase</fullName>
        </alternativeName>
    </domain>
</protein>
<comment type="similarity">
    <text evidence="4 12">In the N-terminal section; belongs to the cytidine and deoxycytidylate deaminase family.</text>
</comment>
<dbReference type="EMBL" id="UGNV01000001">
    <property type="protein sequence ID" value="STX28610.1"/>
    <property type="molecule type" value="Genomic_DNA"/>
</dbReference>
<dbReference type="Pfam" id="PF00383">
    <property type="entry name" value="dCMP_cyt_deam_1"/>
    <property type="match status" value="1"/>
</dbReference>
<feature type="binding site" evidence="14">
    <location>
        <position position="153"/>
    </location>
    <ligand>
        <name>NADP(+)</name>
        <dbReference type="ChEBI" id="CHEBI:58349"/>
    </ligand>
</feature>
<feature type="binding site" evidence="14">
    <location>
        <position position="206"/>
    </location>
    <ligand>
        <name>substrate</name>
    </ligand>
</feature>
<dbReference type="InterPro" id="IPR002734">
    <property type="entry name" value="RibDG_C"/>
</dbReference>
<comment type="catalytic activity">
    <reaction evidence="12">
        <text>2,5-diamino-6-hydroxy-4-(5-phosphoribosylamino)-pyrimidine + H2O + H(+) = 5-amino-6-(5-phospho-D-ribosylamino)uracil + NH4(+)</text>
        <dbReference type="Rhea" id="RHEA:21868"/>
        <dbReference type="ChEBI" id="CHEBI:15377"/>
        <dbReference type="ChEBI" id="CHEBI:15378"/>
        <dbReference type="ChEBI" id="CHEBI:28938"/>
        <dbReference type="ChEBI" id="CHEBI:58453"/>
        <dbReference type="ChEBI" id="CHEBI:58614"/>
        <dbReference type="EC" id="3.5.4.26"/>
    </reaction>
</comment>
<dbReference type="PROSITE" id="PS00903">
    <property type="entry name" value="CYT_DCMP_DEAMINASES_1"/>
    <property type="match status" value="1"/>
</dbReference>
<feature type="binding site" evidence="15">
    <location>
        <position position="83"/>
    </location>
    <ligand>
        <name>Zn(2+)</name>
        <dbReference type="ChEBI" id="CHEBI:29105"/>
        <note>catalytic</note>
    </ligand>
</feature>
<accession>A0A378I1L7</accession>
<dbReference type="GO" id="GO:0008270">
    <property type="term" value="F:zinc ion binding"/>
    <property type="evidence" value="ECO:0007669"/>
    <property type="project" value="InterPro"/>
</dbReference>
<comment type="catalytic activity">
    <reaction evidence="12">
        <text>5-amino-6-(5-phospho-D-ribitylamino)uracil + NADP(+) = 5-amino-6-(5-phospho-D-ribosylamino)uracil + NADPH + H(+)</text>
        <dbReference type="Rhea" id="RHEA:17845"/>
        <dbReference type="ChEBI" id="CHEBI:15378"/>
        <dbReference type="ChEBI" id="CHEBI:57783"/>
        <dbReference type="ChEBI" id="CHEBI:58349"/>
        <dbReference type="ChEBI" id="CHEBI:58421"/>
        <dbReference type="ChEBI" id="CHEBI:58453"/>
        <dbReference type="EC" id="1.1.1.193"/>
    </reaction>
</comment>
<proteinExistence type="inferred from homology"/>
<keyword evidence="11" id="KW-0511">Multifunctional enzyme</keyword>
<dbReference type="GO" id="GO:0008703">
    <property type="term" value="F:5-amino-6-(5-phosphoribosylamino)uracil reductase activity"/>
    <property type="evidence" value="ECO:0007669"/>
    <property type="project" value="UniProtKB-EC"/>
</dbReference>
<keyword evidence="18" id="KW-1185">Reference proteome</keyword>
<dbReference type="InterPro" id="IPR024072">
    <property type="entry name" value="DHFR-like_dom_sf"/>
</dbReference>
<dbReference type="OrthoDB" id="9800865at2"/>
<comment type="cofactor">
    <cofactor evidence="12 15">
        <name>Zn(2+)</name>
        <dbReference type="ChEBI" id="CHEBI:29105"/>
    </cofactor>
    <text evidence="12 15">Binds 1 zinc ion.</text>
</comment>
<evidence type="ECO:0000256" key="12">
    <source>
        <dbReference type="PIRNR" id="PIRNR006769"/>
    </source>
</evidence>
<organism evidence="17 18">
    <name type="scientific">Legionella beliardensis</name>
    <dbReference type="NCBI Taxonomy" id="91822"/>
    <lineage>
        <taxon>Bacteria</taxon>
        <taxon>Pseudomonadati</taxon>
        <taxon>Pseudomonadota</taxon>
        <taxon>Gammaproteobacteria</taxon>
        <taxon>Legionellales</taxon>
        <taxon>Legionellaceae</taxon>
        <taxon>Legionella</taxon>
    </lineage>
</organism>
<feature type="binding site" evidence="14">
    <location>
        <position position="287"/>
    </location>
    <ligand>
        <name>substrate</name>
    </ligand>
</feature>
<dbReference type="EC" id="1.1.1.193" evidence="12"/>
<evidence type="ECO:0000256" key="9">
    <source>
        <dbReference type="ARBA" id="ARBA00022857"/>
    </source>
</evidence>
<evidence type="ECO:0000256" key="10">
    <source>
        <dbReference type="ARBA" id="ARBA00023002"/>
    </source>
</evidence>